<dbReference type="Proteomes" id="UP000474565">
    <property type="component" value="Unassembled WGS sequence"/>
</dbReference>
<protein>
    <submittedName>
        <fullName evidence="1">Transcriptional regulator</fullName>
    </submittedName>
</protein>
<proteinExistence type="predicted"/>
<sequence length="136" mass="15395">MPTNEEKAAFAQRLVLALRRSPEPVSGPTELALRFNLRFGGDPVSAQTAHNWLAGRTIPTDDKLLILAKWLKVDQHWLHYGDSPTKRASTKGQSDKKIAAKPSPETIRLAVKIQNMPARWRYLVEELVDRVDQDLE</sequence>
<accession>A0A6L8MPW8</accession>
<comment type="caution">
    <text evidence="1">The sequence shown here is derived from an EMBL/GenBank/DDBJ whole genome shotgun (WGS) entry which is preliminary data.</text>
</comment>
<reference evidence="1 2" key="1">
    <citation type="submission" date="2019-12" db="EMBL/GenBank/DDBJ databases">
        <title>Novel species isolated from a subtropical stream in China.</title>
        <authorList>
            <person name="Lu H."/>
        </authorList>
    </citation>
    <scope>NUCLEOTIDE SEQUENCE [LARGE SCALE GENOMIC DNA]</scope>
    <source>
        <strain evidence="1 2">FT50W</strain>
    </source>
</reference>
<dbReference type="RefSeq" id="WP_161018929.1">
    <property type="nucleotide sequence ID" value="NZ_WWCP01000005.1"/>
</dbReference>
<evidence type="ECO:0000313" key="1">
    <source>
        <dbReference type="EMBL" id="MYM81788.1"/>
    </source>
</evidence>
<dbReference type="EMBL" id="WWCP01000005">
    <property type="protein sequence ID" value="MYM81788.1"/>
    <property type="molecule type" value="Genomic_DNA"/>
</dbReference>
<evidence type="ECO:0000313" key="2">
    <source>
        <dbReference type="Proteomes" id="UP000474565"/>
    </source>
</evidence>
<dbReference type="AlphaFoldDB" id="A0A6L8MPW8"/>
<gene>
    <name evidence="1" type="ORF">GTP44_07430</name>
</gene>
<organism evidence="1 2">
    <name type="scientific">Duganella lactea</name>
    <dbReference type="NCBI Taxonomy" id="2692173"/>
    <lineage>
        <taxon>Bacteria</taxon>
        <taxon>Pseudomonadati</taxon>
        <taxon>Pseudomonadota</taxon>
        <taxon>Betaproteobacteria</taxon>
        <taxon>Burkholderiales</taxon>
        <taxon>Oxalobacteraceae</taxon>
        <taxon>Telluria group</taxon>
        <taxon>Duganella</taxon>
    </lineage>
</organism>
<name>A0A6L8MPW8_9BURK</name>